<dbReference type="InterPro" id="IPR029037">
    <property type="entry name" value="DUF1407/YfgJ-like_sf"/>
</dbReference>
<proteinExistence type="predicted"/>
<accession>A0ABY5GD27</accession>
<dbReference type="Proteomes" id="UP001057998">
    <property type="component" value="Chromosome 1"/>
</dbReference>
<reference evidence="1" key="1">
    <citation type="submission" date="2022-07" db="EMBL/GenBank/DDBJ databases">
        <title>Genome sequencing of Photobacterium atrarenae GJH2-4.</title>
        <authorList>
            <person name="Park S.-J."/>
        </authorList>
    </citation>
    <scope>NUCLEOTIDE SEQUENCE</scope>
    <source>
        <strain evidence="1">GJH2-4</strain>
    </source>
</reference>
<gene>
    <name evidence="1" type="ORF">NNL38_12450</name>
</gene>
<dbReference type="EMBL" id="CP101508">
    <property type="protein sequence ID" value="UTV27140.1"/>
    <property type="molecule type" value="Genomic_DNA"/>
</dbReference>
<dbReference type="SUPFAM" id="SSF161187">
    <property type="entry name" value="YfgJ-like"/>
    <property type="match status" value="1"/>
</dbReference>
<evidence type="ECO:0000313" key="1">
    <source>
        <dbReference type="EMBL" id="UTV27140.1"/>
    </source>
</evidence>
<organism evidence="1 2">
    <name type="scientific">Photobacterium atrarenae</name>
    <dbReference type="NCBI Taxonomy" id="865757"/>
    <lineage>
        <taxon>Bacteria</taxon>
        <taxon>Pseudomonadati</taxon>
        <taxon>Pseudomonadota</taxon>
        <taxon>Gammaproteobacteria</taxon>
        <taxon>Vibrionales</taxon>
        <taxon>Vibrionaceae</taxon>
        <taxon>Photobacterium</taxon>
    </lineage>
</organism>
<dbReference type="Pfam" id="PF07191">
    <property type="entry name" value="Zn_ribbon_6"/>
    <property type="match status" value="1"/>
</dbReference>
<dbReference type="RefSeq" id="WP_255388354.1">
    <property type="nucleotide sequence ID" value="NZ_CP101508.1"/>
</dbReference>
<sequence>MGENTCPTCQRPLCWKDGGYYCEHCQHPVRKRAFCPDCEQALEKLNACGAASYFCPHCNELKSKSRARICFEAG</sequence>
<name>A0ABY5GD27_9GAMM</name>
<dbReference type="Gene3D" id="2.10.290.10">
    <property type="entry name" value="YfgJ-like"/>
    <property type="match status" value="1"/>
</dbReference>
<protein>
    <submittedName>
        <fullName evidence="1">Zinc ribbon domain-containing protein</fullName>
    </submittedName>
</protein>
<evidence type="ECO:0000313" key="2">
    <source>
        <dbReference type="Proteomes" id="UP001057998"/>
    </source>
</evidence>
<dbReference type="InterPro" id="IPR010807">
    <property type="entry name" value="YfgJ-like"/>
</dbReference>
<keyword evidence="2" id="KW-1185">Reference proteome</keyword>